<keyword evidence="5" id="KW-0406">Ion transport</keyword>
<dbReference type="PANTHER" id="PTHR10217:SF435">
    <property type="entry name" value="POTASSIUM VOLTAGE-GATED CHANNEL PROTEIN EAG"/>
    <property type="match status" value="1"/>
</dbReference>
<dbReference type="PANTHER" id="PTHR10217">
    <property type="entry name" value="VOLTAGE AND LIGAND GATED POTASSIUM CHANNEL"/>
    <property type="match status" value="1"/>
</dbReference>
<dbReference type="GO" id="GO:0005249">
    <property type="term" value="F:voltage-gated potassium channel activity"/>
    <property type="evidence" value="ECO:0007669"/>
    <property type="project" value="TreeGrafter"/>
</dbReference>
<dbReference type="GO" id="GO:0042391">
    <property type="term" value="P:regulation of membrane potential"/>
    <property type="evidence" value="ECO:0007669"/>
    <property type="project" value="TreeGrafter"/>
</dbReference>
<protein>
    <recommendedName>
        <fullName evidence="9">Cyclic nucleotide-binding domain-containing protein</fullName>
    </recommendedName>
</protein>
<keyword evidence="6 8" id="KW-0472">Membrane</keyword>
<gene>
    <name evidence="10" type="ORF">CEUSTIGMA_g3572.t1</name>
</gene>
<evidence type="ECO:0000259" key="9">
    <source>
        <dbReference type="PROSITE" id="PS50042"/>
    </source>
</evidence>
<dbReference type="InterPro" id="IPR018490">
    <property type="entry name" value="cNMP-bd_dom_sf"/>
</dbReference>
<organism evidence="10 11">
    <name type="scientific">Chlamydomonas eustigma</name>
    <dbReference type="NCBI Taxonomy" id="1157962"/>
    <lineage>
        <taxon>Eukaryota</taxon>
        <taxon>Viridiplantae</taxon>
        <taxon>Chlorophyta</taxon>
        <taxon>core chlorophytes</taxon>
        <taxon>Chlorophyceae</taxon>
        <taxon>CS clade</taxon>
        <taxon>Chlamydomonadales</taxon>
        <taxon>Chlamydomonadaceae</taxon>
        <taxon>Chlamydomonas</taxon>
    </lineage>
</organism>
<dbReference type="Gene3D" id="1.10.287.70">
    <property type="match status" value="1"/>
</dbReference>
<dbReference type="AlphaFoldDB" id="A0A250WZK7"/>
<dbReference type="CDD" id="cd00038">
    <property type="entry name" value="CAP_ED"/>
    <property type="match status" value="1"/>
</dbReference>
<dbReference type="SMART" id="SM00100">
    <property type="entry name" value="cNMP"/>
    <property type="match status" value="1"/>
</dbReference>
<dbReference type="SUPFAM" id="SSF51206">
    <property type="entry name" value="cAMP-binding domain-like"/>
    <property type="match status" value="1"/>
</dbReference>
<keyword evidence="11" id="KW-1185">Reference proteome</keyword>
<dbReference type="Pfam" id="PF00027">
    <property type="entry name" value="cNMP_binding"/>
    <property type="match status" value="1"/>
</dbReference>
<dbReference type="PROSITE" id="PS50042">
    <property type="entry name" value="CNMP_BINDING_3"/>
    <property type="match status" value="1"/>
</dbReference>
<dbReference type="EMBL" id="BEGY01000015">
    <property type="protein sequence ID" value="GAX76129.1"/>
    <property type="molecule type" value="Genomic_DNA"/>
</dbReference>
<comment type="subcellular location">
    <subcellularLocation>
        <location evidence="1">Membrane</location>
        <topology evidence="1">Multi-pass membrane protein</topology>
    </subcellularLocation>
</comment>
<feature type="region of interest" description="Disordered" evidence="7">
    <location>
        <begin position="625"/>
        <end position="657"/>
    </location>
</feature>
<evidence type="ECO:0000256" key="6">
    <source>
        <dbReference type="ARBA" id="ARBA00023136"/>
    </source>
</evidence>
<keyword evidence="4 8" id="KW-1133">Transmembrane helix</keyword>
<feature type="region of interest" description="Disordered" evidence="7">
    <location>
        <begin position="1"/>
        <end position="30"/>
    </location>
</feature>
<evidence type="ECO:0000313" key="10">
    <source>
        <dbReference type="EMBL" id="GAX76129.1"/>
    </source>
</evidence>
<dbReference type="Gene3D" id="2.60.120.10">
    <property type="entry name" value="Jelly Rolls"/>
    <property type="match status" value="1"/>
</dbReference>
<dbReference type="InterPro" id="IPR000595">
    <property type="entry name" value="cNMP-bd_dom"/>
</dbReference>
<name>A0A250WZK7_9CHLO</name>
<dbReference type="InterPro" id="IPR014710">
    <property type="entry name" value="RmlC-like_jellyroll"/>
</dbReference>
<evidence type="ECO:0000256" key="8">
    <source>
        <dbReference type="SAM" id="Phobius"/>
    </source>
</evidence>
<evidence type="ECO:0000256" key="4">
    <source>
        <dbReference type="ARBA" id="ARBA00022989"/>
    </source>
</evidence>
<dbReference type="OrthoDB" id="426293at2759"/>
<feature type="region of interest" description="Disordered" evidence="7">
    <location>
        <begin position="49"/>
        <end position="82"/>
    </location>
</feature>
<evidence type="ECO:0000256" key="1">
    <source>
        <dbReference type="ARBA" id="ARBA00004141"/>
    </source>
</evidence>
<accession>A0A250WZK7</accession>
<dbReference type="InterPro" id="IPR050818">
    <property type="entry name" value="KCNH_animal-type"/>
</dbReference>
<feature type="transmembrane region" description="Helical" evidence="8">
    <location>
        <begin position="304"/>
        <end position="328"/>
    </location>
</feature>
<evidence type="ECO:0000313" key="11">
    <source>
        <dbReference type="Proteomes" id="UP000232323"/>
    </source>
</evidence>
<evidence type="ECO:0000256" key="5">
    <source>
        <dbReference type="ARBA" id="ARBA00023065"/>
    </source>
</evidence>
<comment type="caution">
    <text evidence="10">The sequence shown here is derived from an EMBL/GenBank/DDBJ whole genome shotgun (WGS) entry which is preliminary data.</text>
</comment>
<feature type="transmembrane region" description="Helical" evidence="8">
    <location>
        <begin position="127"/>
        <end position="144"/>
    </location>
</feature>
<dbReference type="Proteomes" id="UP000232323">
    <property type="component" value="Unassembled WGS sequence"/>
</dbReference>
<proteinExistence type="predicted"/>
<evidence type="ECO:0000256" key="3">
    <source>
        <dbReference type="ARBA" id="ARBA00022692"/>
    </source>
</evidence>
<dbReference type="Gene3D" id="1.10.287.630">
    <property type="entry name" value="Helix hairpin bin"/>
    <property type="match status" value="1"/>
</dbReference>
<feature type="compositionally biased region" description="Polar residues" evidence="7">
    <location>
        <begin position="1"/>
        <end position="11"/>
    </location>
</feature>
<keyword evidence="3 8" id="KW-0812">Transmembrane</keyword>
<feature type="compositionally biased region" description="Polar residues" evidence="7">
    <location>
        <begin position="51"/>
        <end position="64"/>
    </location>
</feature>
<dbReference type="GO" id="GO:0005886">
    <property type="term" value="C:plasma membrane"/>
    <property type="evidence" value="ECO:0007669"/>
    <property type="project" value="TreeGrafter"/>
</dbReference>
<feature type="transmembrane region" description="Helical" evidence="8">
    <location>
        <begin position="239"/>
        <end position="263"/>
    </location>
</feature>
<feature type="transmembrane region" description="Helical" evidence="8">
    <location>
        <begin position="377"/>
        <end position="401"/>
    </location>
</feature>
<reference evidence="10 11" key="1">
    <citation type="submission" date="2017-08" db="EMBL/GenBank/DDBJ databases">
        <title>Acidophilic green algal genome provides insights into adaptation to an acidic environment.</title>
        <authorList>
            <person name="Hirooka S."/>
            <person name="Hirose Y."/>
            <person name="Kanesaki Y."/>
            <person name="Higuchi S."/>
            <person name="Fujiwara T."/>
            <person name="Onuma R."/>
            <person name="Era A."/>
            <person name="Ohbayashi R."/>
            <person name="Uzuka A."/>
            <person name="Nozaki H."/>
            <person name="Yoshikawa H."/>
            <person name="Miyagishima S.Y."/>
        </authorList>
    </citation>
    <scope>NUCLEOTIDE SEQUENCE [LARGE SCALE GENOMIC DNA]</scope>
    <source>
        <strain evidence="10 11">NIES-2499</strain>
    </source>
</reference>
<dbReference type="InterPro" id="IPR005821">
    <property type="entry name" value="Ion_trans_dom"/>
</dbReference>
<keyword evidence="2" id="KW-0813">Transport</keyword>
<dbReference type="Pfam" id="PF00520">
    <property type="entry name" value="Ion_trans"/>
    <property type="match status" value="1"/>
</dbReference>
<evidence type="ECO:0000256" key="2">
    <source>
        <dbReference type="ARBA" id="ARBA00022448"/>
    </source>
</evidence>
<sequence length="759" mass="85578">MVEFSGATSPTEPVEAEGNEASKTTLEASKGKASVRFAGMDIDDASLRAGSATSRGGSLASVKTSRSRSRVQADSLHKGSGARASARRRRFWRKVRMRFNPLYWLHVLNKVLPIIRPESAGRTLWDLLMLLLVVYVCFVVPYEIGFGYKSIPIYVASAVPSAPPFLPPDMPLMAAPPTPPPQLIDPYYISRIDMVIQSLDDWDWVLDAMFWCDLLSNFRTAYVDETATMIRDGSKIARYYLRTWFTIDLLASVPLYNIILALATNLTPKEQKAVMFLQAIRLLRLARLLRVLERLKKTAWIRLFKLIFFIVLFVHWICCLWFFLFLMLRDVNNDIWSFEVQVPPNSTIITYFLQSYMNTYDLMIGNDTLPGNDIERAFACLVLAVGAMFYAIILGNISLLVNNMEPTASRHRLKKDITTNTIRYLGVPREISERVSEYFDYLLARNHPGSDGMQTVSQLPQSMFRDISSRMYEDNVKKVPLFASCEEAFIRYLVMKLKLQVYLTGDVVFKLGDVGHEMYFISKGHVAVLNGNNELLAMLSQGGFFGELGLLATAHRTAHCTALSDCDLSILTAIDLLLAMSNFPESASAVRLRATRRLTELQAAGKAEVRSFDEKSAPRHLQQLRQLSKNSHMDMPTEPEIFTRQGGRSSLENQQRRSAEFSALSHSIPQPLYNFSQQHYHGQNAVEDNDEKEDTVALLERVHASVAKLNTKLGSMHGSLDTIQERLLNVENTPKTVPTFNFTGDGNQGGLDLDLGRFA</sequence>
<dbReference type="SUPFAM" id="SSF81324">
    <property type="entry name" value="Voltage-gated potassium channels"/>
    <property type="match status" value="1"/>
</dbReference>
<feature type="domain" description="Cyclic nucleotide-binding" evidence="9">
    <location>
        <begin position="481"/>
        <end position="568"/>
    </location>
</feature>
<evidence type="ECO:0000256" key="7">
    <source>
        <dbReference type="SAM" id="MobiDB-lite"/>
    </source>
</evidence>